<evidence type="ECO:0000259" key="7">
    <source>
        <dbReference type="Pfam" id="PF00892"/>
    </source>
</evidence>
<evidence type="ECO:0000256" key="2">
    <source>
        <dbReference type="ARBA" id="ARBA00007362"/>
    </source>
</evidence>
<protein>
    <recommendedName>
        <fullName evidence="7">EamA domain-containing protein</fullName>
    </recommendedName>
</protein>
<dbReference type="PANTHER" id="PTHR32322">
    <property type="entry name" value="INNER MEMBRANE TRANSPORTER"/>
    <property type="match status" value="1"/>
</dbReference>
<dbReference type="EMBL" id="AP018358">
    <property type="protein sequence ID" value="BBA43695.1"/>
    <property type="molecule type" value="Genomic_DNA"/>
</dbReference>
<keyword evidence="3 6" id="KW-0812">Transmembrane</keyword>
<feature type="transmembrane region" description="Helical" evidence="6">
    <location>
        <begin position="149"/>
        <end position="169"/>
    </location>
</feature>
<keyword evidence="5 6" id="KW-0472">Membrane</keyword>
<feature type="transmembrane region" description="Helical" evidence="6">
    <location>
        <begin position="61"/>
        <end position="85"/>
    </location>
</feature>
<feature type="transmembrane region" description="Helical" evidence="6">
    <location>
        <begin position="122"/>
        <end position="142"/>
    </location>
</feature>
<reference evidence="8" key="1">
    <citation type="journal article" date="2016" name="Biosci. Biotechnol. Biochem.">
        <title>Bioconversion of AHX to AOH by resting cells of Burkholderia contaminans CH-1.</title>
        <authorList>
            <person name="Choi J.H."/>
            <person name="Kikuchi A."/>
            <person name="Pumkaeo P."/>
            <person name="Hirai H."/>
            <person name="Tokuyama S."/>
            <person name="Kawagishi H."/>
        </authorList>
    </citation>
    <scope>NUCLEOTIDE SEQUENCE</scope>
    <source>
        <strain evidence="8">CH-1</strain>
    </source>
</reference>
<dbReference type="Pfam" id="PF00892">
    <property type="entry name" value="EamA"/>
    <property type="match status" value="2"/>
</dbReference>
<feature type="transmembrane region" description="Helical" evidence="6">
    <location>
        <begin position="97"/>
        <end position="116"/>
    </location>
</feature>
<reference evidence="8" key="2">
    <citation type="journal article" date="2017" name="Genome Announc.">
        <title>High-Quality Draft Genome Sequence of Burkholderia contaminans CH-1, a Gram-Negative Bacterium That Metabolizes 2-Azahypoxanthine, a Plant Growth-Regulating Compound.</title>
        <authorList>
            <person name="Choi J.-H."/>
            <person name="Sugiura H."/>
            <person name="Moriuchi R."/>
            <person name="Kawagishi H."/>
            <person name="Dohra H."/>
        </authorList>
    </citation>
    <scope>NUCLEOTIDE SEQUENCE</scope>
    <source>
        <strain evidence="8">CH-1</strain>
    </source>
</reference>
<feature type="transmembrane region" description="Helical" evidence="6">
    <location>
        <begin position="175"/>
        <end position="195"/>
    </location>
</feature>
<evidence type="ECO:0000256" key="3">
    <source>
        <dbReference type="ARBA" id="ARBA00022692"/>
    </source>
</evidence>
<organism evidence="8">
    <name type="scientific">Burkholderia contaminans</name>
    <dbReference type="NCBI Taxonomy" id="488447"/>
    <lineage>
        <taxon>Bacteria</taxon>
        <taxon>Pseudomonadati</taxon>
        <taxon>Pseudomonadota</taxon>
        <taxon>Betaproteobacteria</taxon>
        <taxon>Burkholderiales</taxon>
        <taxon>Burkholderiaceae</taxon>
        <taxon>Burkholderia</taxon>
        <taxon>Burkholderia cepacia complex</taxon>
    </lineage>
</organism>
<dbReference type="SUPFAM" id="SSF103481">
    <property type="entry name" value="Multidrug resistance efflux transporter EmrE"/>
    <property type="match status" value="2"/>
</dbReference>
<dbReference type="AlphaFoldDB" id="A0A250LGI6"/>
<feature type="transmembrane region" description="Helical" evidence="6">
    <location>
        <begin position="292"/>
        <end position="312"/>
    </location>
</feature>
<feature type="domain" description="EamA" evidence="7">
    <location>
        <begin position="43"/>
        <end position="165"/>
    </location>
</feature>
<dbReference type="InterPro" id="IPR000620">
    <property type="entry name" value="EamA_dom"/>
</dbReference>
<feature type="transmembrane region" description="Helical" evidence="6">
    <location>
        <begin position="231"/>
        <end position="254"/>
    </location>
</feature>
<dbReference type="InterPro" id="IPR037185">
    <property type="entry name" value="EmrE-like"/>
</dbReference>
<dbReference type="InterPro" id="IPR050638">
    <property type="entry name" value="AA-Vitamin_Transporters"/>
</dbReference>
<proteinExistence type="inferred from homology"/>
<feature type="transmembrane region" description="Helical" evidence="6">
    <location>
        <begin position="266"/>
        <end position="286"/>
    </location>
</feature>
<comment type="subcellular location">
    <subcellularLocation>
        <location evidence="1">Membrane</location>
        <topology evidence="1">Multi-pass membrane protein</topology>
    </subcellularLocation>
</comment>
<evidence type="ECO:0000256" key="4">
    <source>
        <dbReference type="ARBA" id="ARBA00022989"/>
    </source>
</evidence>
<evidence type="ECO:0000313" key="8">
    <source>
        <dbReference type="EMBL" id="BBA43695.1"/>
    </source>
</evidence>
<gene>
    <name evidence="8" type="ORF">BCCH1_61950</name>
</gene>
<feature type="transmembrane region" description="Helical" evidence="6">
    <location>
        <begin position="34"/>
        <end position="55"/>
    </location>
</feature>
<evidence type="ECO:0000256" key="1">
    <source>
        <dbReference type="ARBA" id="ARBA00004141"/>
    </source>
</evidence>
<evidence type="ECO:0000256" key="6">
    <source>
        <dbReference type="SAM" id="Phobius"/>
    </source>
</evidence>
<sequence>MHSCVVTHGGLLRVRMEHSDPFDRWIHMVSFKRALAAHGATSLFVLLWSSGAIFAELGLRHASAFVFLTARFALASLVLLWLAFVRKRWLPPRGERRMAALTGLLMMGGYSIFYLLALERGIAPGVLATILGVQPILTLAIVERRWQLVRVAGLALSLAGLALVVLRGVGDGGLSLAGIACALTALVALTAGSLLQKRVRAAPADVLPLQNTIGLALCVAIVPFRPVSFDMSWAFVIPLLWLGIVISVIAQLLFYRLMQRGDLVNVTSLFYLVPVVTTLMDAAWLGNRPEPLALAGMGAIIAGLALVFRAPAPRMQPDRA</sequence>
<evidence type="ECO:0000256" key="5">
    <source>
        <dbReference type="ARBA" id="ARBA00023136"/>
    </source>
</evidence>
<name>A0A250LGI6_9BURK</name>
<feature type="transmembrane region" description="Helical" evidence="6">
    <location>
        <begin position="207"/>
        <end position="225"/>
    </location>
</feature>
<accession>A0A250LGI6</accession>
<keyword evidence="4 6" id="KW-1133">Transmembrane helix</keyword>
<feature type="domain" description="EamA" evidence="7">
    <location>
        <begin position="177"/>
        <end position="308"/>
    </location>
</feature>
<comment type="similarity">
    <text evidence="2">Belongs to the EamA transporter family.</text>
</comment>
<dbReference type="PANTHER" id="PTHR32322:SF2">
    <property type="entry name" value="EAMA DOMAIN-CONTAINING PROTEIN"/>
    <property type="match status" value="1"/>
</dbReference>
<dbReference type="GO" id="GO:0016020">
    <property type="term" value="C:membrane"/>
    <property type="evidence" value="ECO:0007669"/>
    <property type="project" value="UniProtKB-SubCell"/>
</dbReference>